<evidence type="ECO:0000259" key="2">
    <source>
        <dbReference type="Pfam" id="PF04773"/>
    </source>
</evidence>
<dbReference type="EMBL" id="CP036262">
    <property type="protein sequence ID" value="QDS93943.1"/>
    <property type="molecule type" value="Genomic_DNA"/>
</dbReference>
<dbReference type="OrthoDB" id="226716at2"/>
<sequence length="563" mass="60282">MSVQERFVELWTDYLEGDLEEAGLTALQELLAADDALVQQAADMFQTHRLLGLVTAEQFDSQEEFIRETLARLPANENDFSTQVMSKITNTVSTGTVQLPPSGRKTNTRSMVAVLLGGLALGAFAFLSVAHQSGDEGAGETIALAPSASQVRMASSSHAKFFGELAPPIGASLVPQREYVLMSGMVEVKFPAGASAIMEGPAVFHISSDESLALDVGRCSVHAPDGAEGFRVDTPNSRIVDRGTRFAVNVSESTETDVQVIEGAADIYDVDRDGHVDRRPSSETRLVIGEAKRFAKTGVDLTDSIPFDASSYRRSLPDRVVSYEATVGPDGGAENLVSVTVQRGGQMDEILVDDLIPAQVTYFHSATASAFLCGKATLPEPRVSVAADHSLVSGVINPPGSREALTESPVMEGDNKTPGMAIGFERAVVNGPGADVVLFDLQTFVNPPDGDPFHVSPLVFREGLRSHTISKYDLTMESPESLNLTDFHVHFFDETPDSLAKLNSLNTRAHQQAINFRGLAVGIDLSDLGYAEGEAVSGLFIQDALDDPHHVDPVFIGGLPEVK</sequence>
<evidence type="ECO:0000313" key="3">
    <source>
        <dbReference type="EMBL" id="QDS93943.1"/>
    </source>
</evidence>
<keyword evidence="1" id="KW-1133">Transmembrane helix</keyword>
<dbReference type="AlphaFoldDB" id="A0A517MGC9"/>
<dbReference type="PANTHER" id="PTHR30273:SF2">
    <property type="entry name" value="PROTEIN FECR"/>
    <property type="match status" value="1"/>
</dbReference>
<evidence type="ECO:0000313" key="4">
    <source>
        <dbReference type="Proteomes" id="UP000320672"/>
    </source>
</evidence>
<dbReference type="InterPro" id="IPR012373">
    <property type="entry name" value="Ferrdict_sens_TM"/>
</dbReference>
<protein>
    <submittedName>
        <fullName evidence="3">FecR protein</fullName>
    </submittedName>
</protein>
<dbReference type="KEGG" id="rml:FF011L_27200"/>
<keyword evidence="1" id="KW-0472">Membrane</keyword>
<dbReference type="GO" id="GO:0016989">
    <property type="term" value="F:sigma factor antagonist activity"/>
    <property type="evidence" value="ECO:0007669"/>
    <property type="project" value="TreeGrafter"/>
</dbReference>
<accession>A0A517MGC9</accession>
<reference evidence="3 4" key="1">
    <citation type="submission" date="2019-02" db="EMBL/GenBank/DDBJ databases">
        <title>Deep-cultivation of Planctomycetes and their phenomic and genomic characterization uncovers novel biology.</title>
        <authorList>
            <person name="Wiegand S."/>
            <person name="Jogler M."/>
            <person name="Boedeker C."/>
            <person name="Pinto D."/>
            <person name="Vollmers J."/>
            <person name="Rivas-Marin E."/>
            <person name="Kohn T."/>
            <person name="Peeters S.H."/>
            <person name="Heuer A."/>
            <person name="Rast P."/>
            <person name="Oberbeckmann S."/>
            <person name="Bunk B."/>
            <person name="Jeske O."/>
            <person name="Meyerdierks A."/>
            <person name="Storesund J.E."/>
            <person name="Kallscheuer N."/>
            <person name="Luecker S."/>
            <person name="Lage O.M."/>
            <person name="Pohl T."/>
            <person name="Merkel B.J."/>
            <person name="Hornburger P."/>
            <person name="Mueller R.-W."/>
            <person name="Bruemmer F."/>
            <person name="Labrenz M."/>
            <person name="Spormann A.M."/>
            <person name="Op den Camp H."/>
            <person name="Overmann J."/>
            <person name="Amann R."/>
            <person name="Jetten M.S.M."/>
            <person name="Mascher T."/>
            <person name="Medema M.H."/>
            <person name="Devos D.P."/>
            <person name="Kaster A.-K."/>
            <person name="Ovreas L."/>
            <person name="Rohde M."/>
            <person name="Galperin M.Y."/>
            <person name="Jogler C."/>
        </authorList>
    </citation>
    <scope>NUCLEOTIDE SEQUENCE [LARGE SCALE GENOMIC DNA]</scope>
    <source>
        <strain evidence="3 4">FF011L</strain>
    </source>
</reference>
<dbReference type="RefSeq" id="WP_145352020.1">
    <property type="nucleotide sequence ID" value="NZ_CP036262.1"/>
</dbReference>
<dbReference type="InterPro" id="IPR006860">
    <property type="entry name" value="FecR"/>
</dbReference>
<name>A0A517MGC9_9BACT</name>
<feature type="domain" description="FecR protein" evidence="2">
    <location>
        <begin position="210"/>
        <end position="265"/>
    </location>
</feature>
<dbReference type="Proteomes" id="UP000320672">
    <property type="component" value="Chromosome"/>
</dbReference>
<keyword evidence="1" id="KW-0812">Transmembrane</keyword>
<evidence type="ECO:0000256" key="1">
    <source>
        <dbReference type="SAM" id="Phobius"/>
    </source>
</evidence>
<proteinExistence type="predicted"/>
<feature type="transmembrane region" description="Helical" evidence="1">
    <location>
        <begin position="111"/>
        <end position="130"/>
    </location>
</feature>
<gene>
    <name evidence="3" type="ORF">FF011L_27200</name>
</gene>
<organism evidence="3 4">
    <name type="scientific">Roseimaritima multifibrata</name>
    <dbReference type="NCBI Taxonomy" id="1930274"/>
    <lineage>
        <taxon>Bacteria</taxon>
        <taxon>Pseudomonadati</taxon>
        <taxon>Planctomycetota</taxon>
        <taxon>Planctomycetia</taxon>
        <taxon>Pirellulales</taxon>
        <taxon>Pirellulaceae</taxon>
        <taxon>Roseimaritima</taxon>
    </lineage>
</organism>
<dbReference type="Pfam" id="PF04773">
    <property type="entry name" value="FecR"/>
    <property type="match status" value="1"/>
</dbReference>
<keyword evidence="4" id="KW-1185">Reference proteome</keyword>
<dbReference type="PANTHER" id="PTHR30273">
    <property type="entry name" value="PERIPLASMIC SIGNAL SENSOR AND SIGMA FACTOR ACTIVATOR FECR-RELATED"/>
    <property type="match status" value="1"/>
</dbReference>
<dbReference type="Gene3D" id="2.60.120.1440">
    <property type="match status" value="1"/>
</dbReference>